<comment type="similarity">
    <text evidence="4">Belongs to the AAA ATPase family.</text>
</comment>
<dbReference type="FunFam" id="3.40.50.300:FF:001025">
    <property type="entry name" value="ATPase family, AAA domain-containing 2B"/>
    <property type="match status" value="1"/>
</dbReference>
<dbReference type="Pfam" id="PF00004">
    <property type="entry name" value="AAA"/>
    <property type="match status" value="1"/>
</dbReference>
<dbReference type="InterPro" id="IPR003959">
    <property type="entry name" value="ATPase_AAA_core"/>
</dbReference>
<dbReference type="STRING" id="113562.SAMN04489716_3887"/>
<dbReference type="RefSeq" id="WP_197686284.1">
    <property type="nucleotide sequence ID" value="NZ_BOMJ01000115.1"/>
</dbReference>
<dbReference type="Gene3D" id="1.10.8.60">
    <property type="match status" value="1"/>
</dbReference>
<dbReference type="SMART" id="SM00382">
    <property type="entry name" value="AAA"/>
    <property type="match status" value="1"/>
</dbReference>
<dbReference type="PANTHER" id="PTHR23077">
    <property type="entry name" value="AAA-FAMILY ATPASE"/>
    <property type="match status" value="1"/>
</dbReference>
<evidence type="ECO:0000256" key="3">
    <source>
        <dbReference type="ARBA" id="ARBA00023054"/>
    </source>
</evidence>
<keyword evidence="8" id="KW-1185">Reference proteome</keyword>
<feature type="region of interest" description="Disordered" evidence="5">
    <location>
        <begin position="621"/>
        <end position="646"/>
    </location>
</feature>
<dbReference type="EMBL" id="LT629758">
    <property type="protein sequence ID" value="SDT45767.1"/>
    <property type="molecule type" value="Genomic_DNA"/>
</dbReference>
<accession>A0A1H2AIW8</accession>
<dbReference type="InterPro" id="IPR003593">
    <property type="entry name" value="AAA+_ATPase"/>
</dbReference>
<dbReference type="GO" id="GO:0016887">
    <property type="term" value="F:ATP hydrolysis activity"/>
    <property type="evidence" value="ECO:0007669"/>
    <property type="project" value="InterPro"/>
</dbReference>
<protein>
    <submittedName>
        <fullName evidence="7">Transitional endoplasmic reticulum ATPase</fullName>
    </submittedName>
</protein>
<dbReference type="InterPro" id="IPR050168">
    <property type="entry name" value="AAA_ATPase_domain"/>
</dbReference>
<dbReference type="PROSITE" id="PS00674">
    <property type="entry name" value="AAA"/>
    <property type="match status" value="1"/>
</dbReference>
<sequence length="668" mass="71630">MTRRRLTFMTDNDDVQSFEDRVLLDEGDPTLGDLLADFPVLCTVPLSADHLQMRLAELRIDVIPIRPDQPGYLPPGARLGSAPGGDPATAGTDGATAGPAVPAGDQDRPGEVTADGQHPRRINDREAVLLAHQLDIERAASYLESGLSVLVRAEKILVSHLAEEIAARSGRVTRTIRLDRANGQDAPAAGLPGLPSSRRSELLDVLIEGLSTARPGDLVVVPHLDLLAGGNDATLNAEARELADAVYEAADCVLLAFFDPSLILPEVLASRFAVRLPVDILPRQVITLAGPVPTGRALVTRDEADLFVGFDEIGLYKHVAGLNAVRLRHALRYAAHQHRTPPGPDAERPTFGKLVAELQTFKAKTSSSFEVPNVDFDDIGGYQLVKDELRDALDIVGGAAHIPEGLRTELVPAGFIFHGPPGTGKTLFAKAAATAMGATILVVSGPEITDKYVGESERKLRDIFAEARRNAPSVIVFDEFDSIAARRTGQPDGGNRAGNAVVAQLLTELDGFRPEVPVLIIGTTNRLDIIDEALLRPSRFRPIEIGQPDLGARRQIAKYHAGHFGVEASERLLDHIAASTEGCSGDDIRSLFRDARAGELVGSRRPADAYRLGQILGELRRSRRQREAGRTGAGTTAADGSRRAMTTPVVLTTRTRSITPADTGEGNR</sequence>
<gene>
    <name evidence="7" type="ORF">SAMN04489716_3887</name>
</gene>
<dbReference type="Gene3D" id="3.40.50.300">
    <property type="entry name" value="P-loop containing nucleotide triphosphate hydrolases"/>
    <property type="match status" value="1"/>
</dbReference>
<evidence type="ECO:0000313" key="8">
    <source>
        <dbReference type="Proteomes" id="UP000198688"/>
    </source>
</evidence>
<evidence type="ECO:0000313" key="7">
    <source>
        <dbReference type="EMBL" id="SDT45767.1"/>
    </source>
</evidence>
<feature type="compositionally biased region" description="Low complexity" evidence="5">
    <location>
        <begin position="80"/>
        <end position="104"/>
    </location>
</feature>
<name>A0A1H2AIW8_9ACTN</name>
<evidence type="ECO:0000259" key="6">
    <source>
        <dbReference type="SMART" id="SM00382"/>
    </source>
</evidence>
<keyword evidence="3" id="KW-0175">Coiled coil</keyword>
<feature type="region of interest" description="Disordered" evidence="5">
    <location>
        <begin position="71"/>
        <end position="121"/>
    </location>
</feature>
<evidence type="ECO:0000256" key="5">
    <source>
        <dbReference type="SAM" id="MobiDB-lite"/>
    </source>
</evidence>
<dbReference type="AlphaFoldDB" id="A0A1H2AIW8"/>
<proteinExistence type="inferred from homology"/>
<keyword evidence="1 4" id="KW-0547">Nucleotide-binding</keyword>
<dbReference type="InterPro" id="IPR003960">
    <property type="entry name" value="ATPase_AAA_CS"/>
</dbReference>
<organism evidence="7 8">
    <name type="scientific">Actinoplanes derwentensis</name>
    <dbReference type="NCBI Taxonomy" id="113562"/>
    <lineage>
        <taxon>Bacteria</taxon>
        <taxon>Bacillati</taxon>
        <taxon>Actinomycetota</taxon>
        <taxon>Actinomycetes</taxon>
        <taxon>Micromonosporales</taxon>
        <taxon>Micromonosporaceae</taxon>
        <taxon>Actinoplanes</taxon>
    </lineage>
</organism>
<evidence type="ECO:0000256" key="1">
    <source>
        <dbReference type="ARBA" id="ARBA00022741"/>
    </source>
</evidence>
<dbReference type="Proteomes" id="UP000198688">
    <property type="component" value="Chromosome I"/>
</dbReference>
<evidence type="ECO:0000256" key="2">
    <source>
        <dbReference type="ARBA" id="ARBA00022840"/>
    </source>
</evidence>
<keyword evidence="2 4" id="KW-0067">ATP-binding</keyword>
<feature type="domain" description="AAA+ ATPase" evidence="6">
    <location>
        <begin position="411"/>
        <end position="549"/>
    </location>
</feature>
<evidence type="ECO:0000256" key="4">
    <source>
        <dbReference type="RuleBase" id="RU003651"/>
    </source>
</evidence>
<dbReference type="InterPro" id="IPR027417">
    <property type="entry name" value="P-loop_NTPase"/>
</dbReference>
<dbReference type="GO" id="GO:0005524">
    <property type="term" value="F:ATP binding"/>
    <property type="evidence" value="ECO:0007669"/>
    <property type="project" value="UniProtKB-KW"/>
</dbReference>
<reference evidence="7 8" key="1">
    <citation type="submission" date="2016-10" db="EMBL/GenBank/DDBJ databases">
        <authorList>
            <person name="de Groot N.N."/>
        </authorList>
    </citation>
    <scope>NUCLEOTIDE SEQUENCE [LARGE SCALE GENOMIC DNA]</scope>
    <source>
        <strain evidence="7 8">DSM 43941</strain>
    </source>
</reference>
<dbReference type="SUPFAM" id="SSF52540">
    <property type="entry name" value="P-loop containing nucleoside triphosphate hydrolases"/>
    <property type="match status" value="1"/>
</dbReference>